<feature type="transmembrane region" description="Helical" evidence="4">
    <location>
        <begin position="152"/>
        <end position="173"/>
    </location>
</feature>
<dbReference type="InterPro" id="IPR020846">
    <property type="entry name" value="MFS_dom"/>
</dbReference>
<dbReference type="SUPFAM" id="SSF103473">
    <property type="entry name" value="MFS general substrate transporter"/>
    <property type="match status" value="1"/>
</dbReference>
<feature type="transmembrane region" description="Helical" evidence="4">
    <location>
        <begin position="230"/>
        <end position="254"/>
    </location>
</feature>
<dbReference type="PROSITE" id="PS50850">
    <property type="entry name" value="MFS"/>
    <property type="match status" value="1"/>
</dbReference>
<dbReference type="PANTHER" id="PTHR23527">
    <property type="entry name" value="BLL3282 PROTEIN"/>
    <property type="match status" value="1"/>
</dbReference>
<keyword evidence="7" id="KW-1185">Reference proteome</keyword>
<feature type="domain" description="Major facilitator superfamily (MFS) profile" evidence="5">
    <location>
        <begin position="20"/>
        <end position="412"/>
    </location>
</feature>
<dbReference type="InterPro" id="IPR036259">
    <property type="entry name" value="MFS_trans_sf"/>
</dbReference>
<dbReference type="KEGG" id="bapi:BBC0122_004150"/>
<dbReference type="OrthoDB" id="8628659at2"/>
<feature type="transmembrane region" description="Helical" evidence="4">
    <location>
        <begin position="327"/>
        <end position="346"/>
    </location>
</feature>
<feature type="transmembrane region" description="Helical" evidence="4">
    <location>
        <begin position="395"/>
        <end position="411"/>
    </location>
</feature>
<feature type="transmembrane region" description="Helical" evidence="4">
    <location>
        <begin position="111"/>
        <end position="131"/>
    </location>
</feature>
<dbReference type="Pfam" id="PF07690">
    <property type="entry name" value="MFS_1"/>
    <property type="match status" value="1"/>
</dbReference>
<proteinExistence type="predicted"/>
<sequence>MSDKIFINDRVRSSGHKWKVLFTCALANTCFTFVIGGVPAAALLLRDDYQISTPVLGMLMGIVGIGIAFGEVPWGMLTDRLGDRPILITGLTTTAFVLILTAIIINVVPIVYAPVTLFIGLLIIGLSGGSLNGSSGRAIMQWFDKDERGFAMGVRQTAVPLGYALGAVFFPLVSYKMGFVWSLYISALFCILFAFLTYLWVVDIDQGKSTETNGTAQKTESATHVFKQFAIWRIVVAIGLLCAPQFALMTFTMLFLHDFAHINIEYISAILFFIQISAGFTRISGGYYTDKKNNRAGFLKAVTILSAIAFFVLTLLTFFYGETPSTHLSWALVAAVLVAGVFILSWQGVGMTELATMAGPKSVATAMAMANTATFFILFATPTIIPWILNATSWTGVWGVMTLVCVGMFFLF</sequence>
<accession>A0A1U9MF40</accession>
<keyword evidence="3 4" id="KW-0472">Membrane</keyword>
<keyword evidence="1 4" id="KW-0812">Transmembrane</keyword>
<dbReference type="InterPro" id="IPR011701">
    <property type="entry name" value="MFS"/>
</dbReference>
<feature type="transmembrane region" description="Helical" evidence="4">
    <location>
        <begin position="266"/>
        <end position="285"/>
    </location>
</feature>
<evidence type="ECO:0000256" key="2">
    <source>
        <dbReference type="ARBA" id="ARBA00022989"/>
    </source>
</evidence>
<feature type="transmembrane region" description="Helical" evidence="4">
    <location>
        <begin position="20"/>
        <end position="45"/>
    </location>
</feature>
<feature type="transmembrane region" description="Helical" evidence="4">
    <location>
        <begin position="179"/>
        <end position="201"/>
    </location>
</feature>
<dbReference type="AlphaFoldDB" id="A0A1U9MF40"/>
<dbReference type="InterPro" id="IPR052952">
    <property type="entry name" value="MFS-Transporter"/>
</dbReference>
<feature type="transmembrane region" description="Helical" evidence="4">
    <location>
        <begin position="367"/>
        <end position="389"/>
    </location>
</feature>
<evidence type="ECO:0000313" key="7">
    <source>
        <dbReference type="Proteomes" id="UP000189632"/>
    </source>
</evidence>
<name>A0A1U9MF40_9HYPH</name>
<dbReference type="Gene3D" id="1.20.1250.20">
    <property type="entry name" value="MFS general substrate transporter like domains"/>
    <property type="match status" value="2"/>
</dbReference>
<evidence type="ECO:0000256" key="1">
    <source>
        <dbReference type="ARBA" id="ARBA00022692"/>
    </source>
</evidence>
<dbReference type="RefSeq" id="WP_077990836.1">
    <property type="nucleotide sequence ID" value="NZ_CP015625.1"/>
</dbReference>
<feature type="transmembrane region" description="Helical" evidence="4">
    <location>
        <begin position="297"/>
        <end position="321"/>
    </location>
</feature>
<dbReference type="PANTHER" id="PTHR23527:SF1">
    <property type="entry name" value="BLL3282 PROTEIN"/>
    <property type="match status" value="1"/>
</dbReference>
<dbReference type="STRING" id="1686310.BBC0244_004410"/>
<feature type="transmembrane region" description="Helical" evidence="4">
    <location>
        <begin position="86"/>
        <end position="105"/>
    </location>
</feature>
<protein>
    <submittedName>
        <fullName evidence="6">Sugar phosphate permease</fullName>
    </submittedName>
</protein>
<dbReference type="EMBL" id="CP015625">
    <property type="protein sequence ID" value="AQT46545.1"/>
    <property type="molecule type" value="Genomic_DNA"/>
</dbReference>
<organism evidence="6 7">
    <name type="scientific">Bartonella choladocola</name>
    <dbReference type="NCBI Taxonomy" id="2750995"/>
    <lineage>
        <taxon>Bacteria</taxon>
        <taxon>Pseudomonadati</taxon>
        <taxon>Pseudomonadota</taxon>
        <taxon>Alphaproteobacteria</taxon>
        <taxon>Hyphomicrobiales</taxon>
        <taxon>Bartonellaceae</taxon>
        <taxon>Bartonella</taxon>
    </lineage>
</organism>
<reference evidence="6 7" key="1">
    <citation type="submission" date="2016-11" db="EMBL/GenBank/DDBJ databases">
        <title>Comparative genomics of Bartonella apis.</title>
        <authorList>
            <person name="Engel P."/>
        </authorList>
    </citation>
    <scope>NUCLEOTIDE SEQUENCE [LARGE SCALE GENOMIC DNA]</scope>
    <source>
        <strain evidence="6 7">BBC0122</strain>
    </source>
</reference>
<evidence type="ECO:0000259" key="5">
    <source>
        <dbReference type="PROSITE" id="PS50850"/>
    </source>
</evidence>
<dbReference type="GO" id="GO:0022857">
    <property type="term" value="F:transmembrane transporter activity"/>
    <property type="evidence" value="ECO:0007669"/>
    <property type="project" value="InterPro"/>
</dbReference>
<evidence type="ECO:0000256" key="3">
    <source>
        <dbReference type="ARBA" id="ARBA00023136"/>
    </source>
</evidence>
<dbReference type="Proteomes" id="UP000189632">
    <property type="component" value="Chromosome"/>
</dbReference>
<evidence type="ECO:0000256" key="4">
    <source>
        <dbReference type="SAM" id="Phobius"/>
    </source>
</evidence>
<keyword evidence="2 4" id="KW-1133">Transmembrane helix</keyword>
<evidence type="ECO:0000313" key="6">
    <source>
        <dbReference type="EMBL" id="AQT46545.1"/>
    </source>
</evidence>
<gene>
    <name evidence="6" type="ORF">BBC0122_004150</name>
</gene>
<feature type="transmembrane region" description="Helical" evidence="4">
    <location>
        <begin position="51"/>
        <end position="74"/>
    </location>
</feature>